<comment type="caution">
    <text evidence="1">The sequence shown here is derived from an EMBL/GenBank/DDBJ whole genome shotgun (WGS) entry which is preliminary data.</text>
</comment>
<name>K0RF46_THAOC</name>
<evidence type="ECO:0000313" key="2">
    <source>
        <dbReference type="Proteomes" id="UP000266841"/>
    </source>
</evidence>
<dbReference type="AlphaFoldDB" id="K0RF46"/>
<evidence type="ECO:0000313" key="1">
    <source>
        <dbReference type="EMBL" id="EJK51860.1"/>
    </source>
</evidence>
<sequence length="154" mass="16355">MVAVDSAARAIGPLVVPFTAAAVIAAVNAAHAAQAMVNAARAIDDGARAMVNAAGDLTWWYNQCVPSPLLLVLIQWLVSRLQVTAITIRSAARATATRLRKTNRLRRQQQAAALIQGAKRRRQANKLTALQDLQVAIAAAEVQALLLRNSAGET</sequence>
<dbReference type="Proteomes" id="UP000266841">
    <property type="component" value="Unassembled WGS sequence"/>
</dbReference>
<protein>
    <submittedName>
        <fullName evidence="1">Uncharacterized protein</fullName>
    </submittedName>
</protein>
<keyword evidence="2" id="KW-1185">Reference proteome</keyword>
<gene>
    <name evidence="1" type="ORF">THAOC_28929</name>
</gene>
<reference evidence="1 2" key="1">
    <citation type="journal article" date="2012" name="Genome Biol.">
        <title>Genome and low-iron response of an oceanic diatom adapted to chronic iron limitation.</title>
        <authorList>
            <person name="Lommer M."/>
            <person name="Specht M."/>
            <person name="Roy A.S."/>
            <person name="Kraemer L."/>
            <person name="Andreson R."/>
            <person name="Gutowska M.A."/>
            <person name="Wolf J."/>
            <person name="Bergner S.V."/>
            <person name="Schilhabel M.B."/>
            <person name="Klostermeier U.C."/>
            <person name="Beiko R.G."/>
            <person name="Rosenstiel P."/>
            <person name="Hippler M."/>
            <person name="Laroche J."/>
        </authorList>
    </citation>
    <scope>NUCLEOTIDE SEQUENCE [LARGE SCALE GENOMIC DNA]</scope>
    <source>
        <strain evidence="1 2">CCMP1005</strain>
    </source>
</reference>
<proteinExistence type="predicted"/>
<organism evidence="1 2">
    <name type="scientific">Thalassiosira oceanica</name>
    <name type="common">Marine diatom</name>
    <dbReference type="NCBI Taxonomy" id="159749"/>
    <lineage>
        <taxon>Eukaryota</taxon>
        <taxon>Sar</taxon>
        <taxon>Stramenopiles</taxon>
        <taxon>Ochrophyta</taxon>
        <taxon>Bacillariophyta</taxon>
        <taxon>Coscinodiscophyceae</taxon>
        <taxon>Thalassiosirophycidae</taxon>
        <taxon>Thalassiosirales</taxon>
        <taxon>Thalassiosiraceae</taxon>
        <taxon>Thalassiosira</taxon>
    </lineage>
</organism>
<accession>K0RF46</accession>
<dbReference type="EMBL" id="AGNL01040878">
    <property type="protein sequence ID" value="EJK51860.1"/>
    <property type="molecule type" value="Genomic_DNA"/>
</dbReference>